<feature type="region of interest" description="Disordered" evidence="8">
    <location>
        <begin position="485"/>
        <end position="558"/>
    </location>
</feature>
<dbReference type="SMART" id="SM00730">
    <property type="entry name" value="PSN"/>
    <property type="match status" value="1"/>
</dbReference>
<feature type="transmembrane region" description="Helical" evidence="9">
    <location>
        <begin position="95"/>
        <end position="113"/>
    </location>
</feature>
<evidence type="ECO:0000256" key="1">
    <source>
        <dbReference type="ARBA" id="ARBA00004477"/>
    </source>
</evidence>
<feature type="transmembrane region" description="Helical" evidence="9">
    <location>
        <begin position="422"/>
        <end position="444"/>
    </location>
</feature>
<dbReference type="GO" id="GO:0042500">
    <property type="term" value="F:aspartic endopeptidase activity, intramembrane cleaving"/>
    <property type="evidence" value="ECO:0007669"/>
    <property type="project" value="InterPro"/>
</dbReference>
<dbReference type="RefSeq" id="XP_016210661.1">
    <property type="nucleotide sequence ID" value="XM_016361582.1"/>
</dbReference>
<comment type="similarity">
    <text evidence="2">Belongs to the peptidase A22B family.</text>
</comment>
<dbReference type="InterPro" id="IPR006639">
    <property type="entry name" value="Preselin/SPP"/>
</dbReference>
<dbReference type="FunCoup" id="A0A0D1YIU1">
    <property type="interactions" value="15"/>
</dbReference>
<evidence type="ECO:0000256" key="7">
    <source>
        <dbReference type="ARBA" id="ARBA00023136"/>
    </source>
</evidence>
<gene>
    <name evidence="10" type="ORF">PV09_07771</name>
</gene>
<feature type="compositionally biased region" description="Polar residues" evidence="8">
    <location>
        <begin position="505"/>
        <end position="516"/>
    </location>
</feature>
<keyword evidence="11" id="KW-1185">Reference proteome</keyword>
<evidence type="ECO:0000256" key="4">
    <source>
        <dbReference type="ARBA" id="ARBA00022801"/>
    </source>
</evidence>
<dbReference type="PANTHER" id="PTHR12174:SF23">
    <property type="entry name" value="MINOR HISTOCOMPATIBILITY ANTIGEN H13"/>
    <property type="match status" value="1"/>
</dbReference>
<dbReference type="GO" id="GO:0098554">
    <property type="term" value="C:cytoplasmic side of endoplasmic reticulum membrane"/>
    <property type="evidence" value="ECO:0007669"/>
    <property type="project" value="TreeGrafter"/>
</dbReference>
<dbReference type="GO" id="GO:0006465">
    <property type="term" value="P:signal peptide processing"/>
    <property type="evidence" value="ECO:0007669"/>
    <property type="project" value="TreeGrafter"/>
</dbReference>
<dbReference type="STRING" id="253628.A0A0D1YIU1"/>
<feature type="region of interest" description="Disordered" evidence="8">
    <location>
        <begin position="52"/>
        <end position="84"/>
    </location>
</feature>
<evidence type="ECO:0000313" key="11">
    <source>
        <dbReference type="Proteomes" id="UP000053259"/>
    </source>
</evidence>
<accession>A0A0D1YIU1</accession>
<feature type="transmembrane region" description="Helical" evidence="9">
    <location>
        <begin position="125"/>
        <end position="143"/>
    </location>
</feature>
<evidence type="ECO:0000256" key="6">
    <source>
        <dbReference type="ARBA" id="ARBA00022989"/>
    </source>
</evidence>
<dbReference type="OrthoDB" id="29661at2759"/>
<dbReference type="Pfam" id="PF04258">
    <property type="entry name" value="Peptidase_A22B"/>
    <property type="match status" value="1"/>
</dbReference>
<feature type="transmembrane region" description="Helical" evidence="9">
    <location>
        <begin position="331"/>
        <end position="353"/>
    </location>
</feature>
<dbReference type="PANTHER" id="PTHR12174">
    <property type="entry name" value="SIGNAL PEPTIDE PEPTIDASE"/>
    <property type="match status" value="1"/>
</dbReference>
<dbReference type="AlphaFoldDB" id="A0A0D1YIU1"/>
<evidence type="ECO:0000256" key="9">
    <source>
        <dbReference type="SAM" id="Phobius"/>
    </source>
</evidence>
<dbReference type="GeneID" id="27315744"/>
<organism evidence="10 11">
    <name type="scientific">Verruconis gallopava</name>
    <dbReference type="NCBI Taxonomy" id="253628"/>
    <lineage>
        <taxon>Eukaryota</taxon>
        <taxon>Fungi</taxon>
        <taxon>Dikarya</taxon>
        <taxon>Ascomycota</taxon>
        <taxon>Pezizomycotina</taxon>
        <taxon>Dothideomycetes</taxon>
        <taxon>Pleosporomycetidae</taxon>
        <taxon>Venturiales</taxon>
        <taxon>Sympoventuriaceae</taxon>
        <taxon>Verruconis</taxon>
    </lineage>
</organism>
<feature type="compositionally biased region" description="Basic and acidic residues" evidence="8">
    <location>
        <begin position="583"/>
        <end position="601"/>
    </location>
</feature>
<keyword evidence="4" id="KW-0378">Hydrolase</keyword>
<dbReference type="EMBL" id="KN847560">
    <property type="protein sequence ID" value="KIW00792.1"/>
    <property type="molecule type" value="Genomic_DNA"/>
</dbReference>
<dbReference type="InterPro" id="IPR007369">
    <property type="entry name" value="Peptidase_A22B_SPP"/>
</dbReference>
<evidence type="ECO:0000256" key="3">
    <source>
        <dbReference type="ARBA" id="ARBA00022692"/>
    </source>
</evidence>
<dbReference type="Proteomes" id="UP000053259">
    <property type="component" value="Unassembled WGS sequence"/>
</dbReference>
<feature type="compositionally biased region" description="Acidic residues" evidence="8">
    <location>
        <begin position="73"/>
        <end position="82"/>
    </location>
</feature>
<evidence type="ECO:0000256" key="5">
    <source>
        <dbReference type="ARBA" id="ARBA00022824"/>
    </source>
</evidence>
<feature type="compositionally biased region" description="Basic and acidic residues" evidence="8">
    <location>
        <begin position="491"/>
        <end position="503"/>
    </location>
</feature>
<feature type="transmembrane region" description="Helical" evidence="9">
    <location>
        <begin position="450"/>
        <end position="468"/>
    </location>
</feature>
<sequence length="609" mass="68157">MMANSTDPGIASEILGHLAYQFSLVQPYLKTELHTILAALFPIVIGAHASLTRPPSAAKPQKRRKSGGKDGNDSESDDDEEDSFQRMEGFSRSDAILLPLFAGATLTGLYFLIKYLKDLDLLNMVLNYYFSSVGVFSVCKLLADVLQLGARLVFPTYYASMNGIWQVNNNLKEAINISAKGRETVRRSTPLPGLLAYLPLPKTVVLALWKLRQDVEDKITFKIYVHRLVAARIHLSPLGILGAILGLAATAYYNFVEKTWWLTNLMGFAFSYTALQLISPTTFDTGSLILAALFVYDVVMVFYTPMMVTVAKNLDVPIKLLIPREPDKKGVAQFSMLGLGDVVLPGMMIALALRFDLFLHYLRLQKPTKTTKPTGEQWEEVIKAPYVAPSKHWTDQFWTQSWIGASHALPDGVEIGTFKKTYFWSSLVGYIVGMITTLFVMITFQHPQPALLYLVPGVLISLWGMALIKGDIKLMYEYTEAATEEDDDGSDASKHKTSADKKSNTHSSFFSTSKVESNSRKLDKAMGKIVEHGHTTDEDHDSKDEGESSKKSVTAAGKKLRKDTDNDLFYFGISWYKRKSKKTEKANWKSTEGKVEYDNEHGRKRLRTA</sequence>
<feature type="transmembrane region" description="Helical" evidence="9">
    <location>
        <begin position="235"/>
        <end position="253"/>
    </location>
</feature>
<proteinExistence type="inferred from homology"/>
<keyword evidence="7 9" id="KW-0472">Membrane</keyword>
<evidence type="ECO:0000256" key="2">
    <source>
        <dbReference type="ARBA" id="ARBA00006859"/>
    </source>
</evidence>
<reference evidence="10 11" key="1">
    <citation type="submission" date="2015-01" db="EMBL/GenBank/DDBJ databases">
        <title>The Genome Sequence of Ochroconis gallopava CBS43764.</title>
        <authorList>
            <consortium name="The Broad Institute Genomics Platform"/>
            <person name="Cuomo C."/>
            <person name="de Hoog S."/>
            <person name="Gorbushina A."/>
            <person name="Stielow B."/>
            <person name="Teixiera M."/>
            <person name="Abouelleil A."/>
            <person name="Chapman S.B."/>
            <person name="Priest M."/>
            <person name="Young S.K."/>
            <person name="Wortman J."/>
            <person name="Nusbaum C."/>
            <person name="Birren B."/>
        </authorList>
    </citation>
    <scope>NUCLEOTIDE SEQUENCE [LARGE SCALE GENOMIC DNA]</scope>
    <source>
        <strain evidence="10 11">CBS 43764</strain>
    </source>
</reference>
<evidence type="ECO:0008006" key="12">
    <source>
        <dbReference type="Google" id="ProtNLM"/>
    </source>
</evidence>
<dbReference type="InParanoid" id="A0A0D1YIU1"/>
<feature type="transmembrane region" description="Helical" evidence="9">
    <location>
        <begin position="290"/>
        <end position="311"/>
    </location>
</feature>
<feature type="region of interest" description="Disordered" evidence="8">
    <location>
        <begin position="579"/>
        <end position="609"/>
    </location>
</feature>
<dbReference type="VEuPathDB" id="FungiDB:PV09_07771"/>
<evidence type="ECO:0000256" key="8">
    <source>
        <dbReference type="SAM" id="MobiDB-lite"/>
    </source>
</evidence>
<dbReference type="GO" id="GO:0033619">
    <property type="term" value="P:membrane protein proteolysis"/>
    <property type="evidence" value="ECO:0007669"/>
    <property type="project" value="TreeGrafter"/>
</dbReference>
<keyword evidence="5" id="KW-0256">Endoplasmic reticulum</keyword>
<evidence type="ECO:0000313" key="10">
    <source>
        <dbReference type="EMBL" id="KIW00792.1"/>
    </source>
</evidence>
<comment type="subcellular location">
    <subcellularLocation>
        <location evidence="1">Endoplasmic reticulum membrane</location>
        <topology evidence="1">Multi-pass membrane protein</topology>
    </subcellularLocation>
</comment>
<keyword evidence="3 9" id="KW-0812">Transmembrane</keyword>
<dbReference type="HOGENOM" id="CLU_023799_1_1_1"/>
<keyword evidence="6 9" id="KW-1133">Transmembrane helix</keyword>
<feature type="compositionally biased region" description="Basic and acidic residues" evidence="8">
    <location>
        <begin position="517"/>
        <end position="550"/>
    </location>
</feature>
<name>A0A0D1YIU1_9PEZI</name>
<protein>
    <recommendedName>
        <fullName evidence="12">Signal peptide peptidase</fullName>
    </recommendedName>
</protein>
<dbReference type="GO" id="GO:0098553">
    <property type="term" value="C:lumenal side of endoplasmic reticulum membrane"/>
    <property type="evidence" value="ECO:0007669"/>
    <property type="project" value="TreeGrafter"/>
</dbReference>
<feature type="transmembrane region" description="Helical" evidence="9">
    <location>
        <begin position="259"/>
        <end position="278"/>
    </location>
</feature>
<dbReference type="MEROPS" id="A22.008"/>